<dbReference type="PANTHER" id="PTHR33677">
    <property type="entry name" value="TRANSCRIPTIONAL REPRESSOR FRMR-RELATED"/>
    <property type="match status" value="1"/>
</dbReference>
<dbReference type="InterPro" id="IPR003735">
    <property type="entry name" value="Metal_Tscrpt_repr"/>
</dbReference>
<evidence type="ECO:0008006" key="3">
    <source>
        <dbReference type="Google" id="ProtNLM"/>
    </source>
</evidence>
<sequence length="93" mass="10448">MGIEKDKQKILIGLKKAESLLKKITSMVNGDGYCVDIMQQNLAVIGLLRSVHSQVMKDHLSSCFIEGMNSKDPKKQHRLVEEIIKVNRLVSKA</sequence>
<protein>
    <recommendedName>
        <fullName evidence="3">Copper-sensing transcriptional repressor CsoR</fullName>
    </recommendedName>
</protein>
<name>A0A0G1QGX6_9BACT</name>
<dbReference type="EMBL" id="LCMV01000011">
    <property type="protein sequence ID" value="KKU44092.1"/>
    <property type="molecule type" value="Genomic_DNA"/>
</dbReference>
<gene>
    <name evidence="1" type="ORF">UX60_C0011G0022</name>
</gene>
<comment type="caution">
    <text evidence="1">The sequence shown here is derived from an EMBL/GenBank/DDBJ whole genome shotgun (WGS) entry which is preliminary data.</text>
</comment>
<evidence type="ECO:0000313" key="1">
    <source>
        <dbReference type="EMBL" id="KKU44092.1"/>
    </source>
</evidence>
<dbReference type="GO" id="GO:0046872">
    <property type="term" value="F:metal ion binding"/>
    <property type="evidence" value="ECO:0007669"/>
    <property type="project" value="InterPro"/>
</dbReference>
<evidence type="ECO:0000313" key="2">
    <source>
        <dbReference type="Proteomes" id="UP000034487"/>
    </source>
</evidence>
<dbReference type="InterPro" id="IPR038390">
    <property type="entry name" value="Metal_Tscrpt_repr_sf"/>
</dbReference>
<dbReference type="Proteomes" id="UP000034487">
    <property type="component" value="Unassembled WGS sequence"/>
</dbReference>
<dbReference type="Pfam" id="PF02583">
    <property type="entry name" value="Trns_repr_metal"/>
    <property type="match status" value="1"/>
</dbReference>
<dbReference type="GO" id="GO:0003677">
    <property type="term" value="F:DNA binding"/>
    <property type="evidence" value="ECO:0007669"/>
    <property type="project" value="InterPro"/>
</dbReference>
<proteinExistence type="predicted"/>
<dbReference type="Gene3D" id="1.20.58.1000">
    <property type="entry name" value="Metal-sensitive repressor, helix protomer"/>
    <property type="match status" value="1"/>
</dbReference>
<organism evidence="1 2">
    <name type="scientific">Berkelbacteria bacterium GW2011_GWA2_46_7</name>
    <dbReference type="NCBI Taxonomy" id="1618335"/>
    <lineage>
        <taxon>Bacteria</taxon>
        <taxon>Candidatus Berkelbacteria</taxon>
    </lineage>
</organism>
<dbReference type="GO" id="GO:0045892">
    <property type="term" value="P:negative regulation of DNA-templated transcription"/>
    <property type="evidence" value="ECO:0007669"/>
    <property type="project" value="UniProtKB-ARBA"/>
</dbReference>
<dbReference type="AlphaFoldDB" id="A0A0G1QGX6"/>
<reference evidence="1 2" key="1">
    <citation type="journal article" date="2015" name="Nature">
        <title>rRNA introns, odd ribosomes, and small enigmatic genomes across a large radiation of phyla.</title>
        <authorList>
            <person name="Brown C.T."/>
            <person name="Hug L.A."/>
            <person name="Thomas B.C."/>
            <person name="Sharon I."/>
            <person name="Castelle C.J."/>
            <person name="Singh A."/>
            <person name="Wilkins M.J."/>
            <person name="Williams K.H."/>
            <person name="Banfield J.F."/>
        </authorList>
    </citation>
    <scope>NUCLEOTIDE SEQUENCE [LARGE SCALE GENOMIC DNA]</scope>
</reference>
<accession>A0A0G1QGX6</accession>